<sequence length="197" mass="21393">MRLCFASNNAHKLAEIRPLLPAGLELLSLEAIGCHEELPETRDTLEGNALQKAEYVWEHYGVACFADDTGLEVEALHGAPGVYSARYAGPQRLAADNVQKLLQELHGQGNRAARFRTVVALVGLTPEPQLFAGEVRGLITEEPKGNGGFGYDPVFQPTEGNGQTFAEMELAAKNHISHRGRAVAQLVSYLQTEWSAA</sequence>
<evidence type="ECO:0000256" key="7">
    <source>
        <dbReference type="ARBA" id="ARBA00023080"/>
    </source>
</evidence>
<name>A0A5D6V4Q4_9BACT</name>
<dbReference type="GO" id="GO:0005829">
    <property type="term" value="C:cytosol"/>
    <property type="evidence" value="ECO:0007669"/>
    <property type="project" value="TreeGrafter"/>
</dbReference>
<feature type="binding site" evidence="10">
    <location>
        <position position="173"/>
    </location>
    <ligand>
        <name>substrate</name>
    </ligand>
</feature>
<dbReference type="FunFam" id="3.90.950.10:FF:000001">
    <property type="entry name" value="dITP/XTP pyrophosphatase"/>
    <property type="match status" value="1"/>
</dbReference>
<dbReference type="AlphaFoldDB" id="A0A5D6V4Q4"/>
<comment type="caution">
    <text evidence="12">The sequence shown here is derived from an EMBL/GenBank/DDBJ whole genome shotgun (WGS) entry which is preliminary data.</text>
</comment>
<dbReference type="GO" id="GO:0035870">
    <property type="term" value="F:dITP diphosphatase activity"/>
    <property type="evidence" value="ECO:0007669"/>
    <property type="project" value="UniProtKB-UniRule"/>
</dbReference>
<dbReference type="SUPFAM" id="SSF52972">
    <property type="entry name" value="ITPase-like"/>
    <property type="match status" value="1"/>
</dbReference>
<dbReference type="Proteomes" id="UP000322791">
    <property type="component" value="Unassembled WGS sequence"/>
</dbReference>
<keyword evidence="13" id="KW-1185">Reference proteome</keyword>
<feature type="binding site" evidence="10">
    <location>
        <position position="69"/>
    </location>
    <ligand>
        <name>substrate</name>
    </ligand>
</feature>
<comment type="function">
    <text evidence="10">Pyrophosphatase that catalyzes the hydrolysis of nucleoside triphosphates to their monophosphate derivatives, with a high preference for the non-canonical purine nucleotides XTP (xanthosine triphosphate), dITP (deoxyinosine triphosphate) and ITP. Seems to function as a house-cleaning enzyme that removes non-canonical purine nucleotides from the nucleotide pool, thus preventing their incorporation into DNA/RNA and avoiding chromosomal lesions.</text>
</comment>
<protein>
    <recommendedName>
        <fullName evidence="10">dITP/XTP pyrophosphatase</fullName>
        <ecNumber evidence="10">3.6.1.66</ecNumber>
    </recommendedName>
    <alternativeName>
        <fullName evidence="10">Non-canonical purine NTP pyrophosphatase</fullName>
    </alternativeName>
    <alternativeName>
        <fullName evidence="10">Non-standard purine NTP pyrophosphatase</fullName>
    </alternativeName>
    <alternativeName>
        <fullName evidence="10">Nucleoside-triphosphate diphosphatase</fullName>
    </alternativeName>
    <alternativeName>
        <fullName evidence="10">Nucleoside-triphosphate pyrophosphatase</fullName>
        <shortName evidence="10">NTPase</shortName>
    </alternativeName>
</protein>
<feature type="binding site" evidence="10">
    <location>
        <begin position="149"/>
        <end position="152"/>
    </location>
    <ligand>
        <name>substrate</name>
    </ligand>
</feature>
<evidence type="ECO:0000256" key="3">
    <source>
        <dbReference type="ARBA" id="ARBA00022723"/>
    </source>
</evidence>
<dbReference type="CDD" id="cd00515">
    <property type="entry name" value="HAM1"/>
    <property type="match status" value="1"/>
</dbReference>
<comment type="cofactor">
    <cofactor evidence="10">
        <name>Mg(2+)</name>
        <dbReference type="ChEBI" id="CHEBI:18420"/>
    </cofactor>
    <text evidence="10">Binds 1 Mg(2+) ion per subunit.</text>
</comment>
<feature type="active site" description="Proton acceptor" evidence="10">
    <location>
        <position position="68"/>
    </location>
</feature>
<evidence type="ECO:0000256" key="9">
    <source>
        <dbReference type="ARBA" id="ARBA00052017"/>
    </source>
</evidence>
<reference evidence="12 13" key="1">
    <citation type="submission" date="2019-08" db="EMBL/GenBank/DDBJ databases">
        <authorList>
            <person name="Seo M.-J."/>
        </authorList>
    </citation>
    <scope>NUCLEOTIDE SEQUENCE [LARGE SCALE GENOMIC DNA]</scope>
    <source>
        <strain evidence="12 13">KIGAM108</strain>
    </source>
</reference>
<comment type="catalytic activity">
    <reaction evidence="8 10">
        <text>dITP + H2O = dIMP + diphosphate + H(+)</text>
        <dbReference type="Rhea" id="RHEA:28342"/>
        <dbReference type="ChEBI" id="CHEBI:15377"/>
        <dbReference type="ChEBI" id="CHEBI:15378"/>
        <dbReference type="ChEBI" id="CHEBI:33019"/>
        <dbReference type="ChEBI" id="CHEBI:61194"/>
        <dbReference type="ChEBI" id="CHEBI:61382"/>
        <dbReference type="EC" id="3.6.1.66"/>
    </reaction>
</comment>
<accession>A0A5D6V4Q4</accession>
<dbReference type="GO" id="GO:0036220">
    <property type="term" value="F:ITP diphosphatase activity"/>
    <property type="evidence" value="ECO:0007669"/>
    <property type="project" value="UniProtKB-UniRule"/>
</dbReference>
<evidence type="ECO:0000256" key="1">
    <source>
        <dbReference type="ARBA" id="ARBA00008023"/>
    </source>
</evidence>
<feature type="binding site" evidence="10">
    <location>
        <begin position="178"/>
        <end position="179"/>
    </location>
    <ligand>
        <name>substrate</name>
    </ligand>
</feature>
<dbReference type="EC" id="3.6.1.66" evidence="10"/>
<dbReference type="Gene3D" id="3.90.950.10">
    <property type="match status" value="1"/>
</dbReference>
<dbReference type="HAMAP" id="MF_01405">
    <property type="entry name" value="Non_canon_purine_NTPase"/>
    <property type="match status" value="1"/>
</dbReference>
<evidence type="ECO:0000256" key="6">
    <source>
        <dbReference type="ARBA" id="ARBA00022842"/>
    </source>
</evidence>
<comment type="subunit">
    <text evidence="2 10">Homodimer.</text>
</comment>
<dbReference type="InterPro" id="IPR020922">
    <property type="entry name" value="dITP/XTP_pyrophosphatase"/>
</dbReference>
<evidence type="ECO:0000313" key="13">
    <source>
        <dbReference type="Proteomes" id="UP000322791"/>
    </source>
</evidence>
<keyword evidence="7 10" id="KW-0546">Nucleotide metabolism</keyword>
<dbReference type="EMBL" id="VTHL01000009">
    <property type="protein sequence ID" value="TYZ09594.1"/>
    <property type="molecule type" value="Genomic_DNA"/>
</dbReference>
<comment type="similarity">
    <text evidence="1 10 11">Belongs to the HAM1 NTPase family.</text>
</comment>
<dbReference type="GO" id="GO:0009146">
    <property type="term" value="P:purine nucleoside triphosphate catabolic process"/>
    <property type="evidence" value="ECO:0007669"/>
    <property type="project" value="UniProtKB-UniRule"/>
</dbReference>
<evidence type="ECO:0000256" key="5">
    <source>
        <dbReference type="ARBA" id="ARBA00022801"/>
    </source>
</evidence>
<dbReference type="PANTHER" id="PTHR11067">
    <property type="entry name" value="INOSINE TRIPHOSPHATE PYROPHOSPHATASE/HAM1 PROTEIN"/>
    <property type="match status" value="1"/>
</dbReference>
<dbReference type="GO" id="GO:0046872">
    <property type="term" value="F:metal ion binding"/>
    <property type="evidence" value="ECO:0007669"/>
    <property type="project" value="UniProtKB-KW"/>
</dbReference>
<dbReference type="RefSeq" id="WP_149070891.1">
    <property type="nucleotide sequence ID" value="NZ_VTHL01000009.1"/>
</dbReference>
<feature type="binding site" evidence="10">
    <location>
        <begin position="7"/>
        <end position="12"/>
    </location>
    <ligand>
        <name>substrate</name>
    </ligand>
</feature>
<comment type="catalytic activity">
    <reaction evidence="9 10">
        <text>XTP + H2O = XMP + diphosphate + H(+)</text>
        <dbReference type="Rhea" id="RHEA:28610"/>
        <dbReference type="ChEBI" id="CHEBI:15377"/>
        <dbReference type="ChEBI" id="CHEBI:15378"/>
        <dbReference type="ChEBI" id="CHEBI:33019"/>
        <dbReference type="ChEBI" id="CHEBI:57464"/>
        <dbReference type="ChEBI" id="CHEBI:61314"/>
        <dbReference type="EC" id="3.6.1.66"/>
    </reaction>
</comment>
<evidence type="ECO:0000256" key="4">
    <source>
        <dbReference type="ARBA" id="ARBA00022741"/>
    </source>
</evidence>
<dbReference type="InterPro" id="IPR002637">
    <property type="entry name" value="RdgB/HAM1"/>
</dbReference>
<evidence type="ECO:0000256" key="10">
    <source>
        <dbReference type="HAMAP-Rule" id="MF_01405"/>
    </source>
</evidence>
<dbReference type="GO" id="GO:0009117">
    <property type="term" value="P:nucleotide metabolic process"/>
    <property type="evidence" value="ECO:0007669"/>
    <property type="project" value="UniProtKB-KW"/>
</dbReference>
<comment type="catalytic activity">
    <reaction evidence="10">
        <text>ITP + H2O = IMP + diphosphate + H(+)</text>
        <dbReference type="Rhea" id="RHEA:29399"/>
        <dbReference type="ChEBI" id="CHEBI:15377"/>
        <dbReference type="ChEBI" id="CHEBI:15378"/>
        <dbReference type="ChEBI" id="CHEBI:33019"/>
        <dbReference type="ChEBI" id="CHEBI:58053"/>
        <dbReference type="ChEBI" id="CHEBI:61402"/>
        <dbReference type="EC" id="3.6.1.66"/>
    </reaction>
</comment>
<keyword evidence="6 10" id="KW-0460">Magnesium</keyword>
<organism evidence="12 13">
    <name type="scientific">Hymenobacter lutimineralis</name>
    <dbReference type="NCBI Taxonomy" id="2606448"/>
    <lineage>
        <taxon>Bacteria</taxon>
        <taxon>Pseudomonadati</taxon>
        <taxon>Bacteroidota</taxon>
        <taxon>Cytophagia</taxon>
        <taxon>Cytophagales</taxon>
        <taxon>Hymenobacteraceae</taxon>
        <taxon>Hymenobacter</taxon>
    </lineage>
</organism>
<dbReference type="GO" id="GO:0017111">
    <property type="term" value="F:ribonucleoside triphosphate phosphatase activity"/>
    <property type="evidence" value="ECO:0007669"/>
    <property type="project" value="InterPro"/>
</dbReference>
<dbReference type="NCBIfam" id="TIGR00042">
    <property type="entry name" value="RdgB/HAM1 family non-canonical purine NTP pyrophosphatase"/>
    <property type="match status" value="1"/>
</dbReference>
<dbReference type="GO" id="GO:0000166">
    <property type="term" value="F:nucleotide binding"/>
    <property type="evidence" value="ECO:0007669"/>
    <property type="project" value="UniProtKB-KW"/>
</dbReference>
<dbReference type="GO" id="GO:0036222">
    <property type="term" value="F:XTP diphosphatase activity"/>
    <property type="evidence" value="ECO:0007669"/>
    <property type="project" value="UniProtKB-UniRule"/>
</dbReference>
<feature type="binding site" evidence="10">
    <location>
        <position position="68"/>
    </location>
    <ligand>
        <name>Mg(2+)</name>
        <dbReference type="ChEBI" id="CHEBI:18420"/>
    </ligand>
</feature>
<gene>
    <name evidence="12" type="primary">rdgB</name>
    <name evidence="12" type="ORF">FY528_10145</name>
</gene>
<dbReference type="Pfam" id="PF01725">
    <property type="entry name" value="Ham1p_like"/>
    <property type="match status" value="1"/>
</dbReference>
<evidence type="ECO:0000256" key="2">
    <source>
        <dbReference type="ARBA" id="ARBA00011738"/>
    </source>
</evidence>
<dbReference type="InterPro" id="IPR029001">
    <property type="entry name" value="ITPase-like_fam"/>
</dbReference>
<dbReference type="PANTHER" id="PTHR11067:SF9">
    <property type="entry name" value="INOSINE TRIPHOSPHATE PYROPHOSPHATASE"/>
    <property type="match status" value="1"/>
</dbReference>
<evidence type="ECO:0000313" key="12">
    <source>
        <dbReference type="EMBL" id="TYZ09594.1"/>
    </source>
</evidence>
<keyword evidence="4 10" id="KW-0547">Nucleotide-binding</keyword>
<keyword evidence="5 10" id="KW-0378">Hydrolase</keyword>
<proteinExistence type="inferred from homology"/>
<evidence type="ECO:0000256" key="8">
    <source>
        <dbReference type="ARBA" id="ARBA00051875"/>
    </source>
</evidence>
<keyword evidence="3 10" id="KW-0479">Metal-binding</keyword>
<comment type="caution">
    <text evidence="10">Lacks conserved residue(s) required for the propagation of feature annotation.</text>
</comment>
<evidence type="ECO:0000256" key="11">
    <source>
        <dbReference type="RuleBase" id="RU003781"/>
    </source>
</evidence>